<evidence type="ECO:0008006" key="11">
    <source>
        <dbReference type="Google" id="ProtNLM"/>
    </source>
</evidence>
<evidence type="ECO:0000256" key="4">
    <source>
        <dbReference type="ARBA" id="ARBA00023054"/>
    </source>
</evidence>
<evidence type="ECO:0000313" key="10">
    <source>
        <dbReference type="Proteomes" id="UP000660262"/>
    </source>
</evidence>
<gene>
    <name evidence="9" type="ORF">PPROV_000553400</name>
</gene>
<dbReference type="AlphaFoldDB" id="A0A830HLW6"/>
<evidence type="ECO:0000256" key="2">
    <source>
        <dbReference type="ARBA" id="ARBA00008340"/>
    </source>
</evidence>
<name>A0A830HLW6_9CHLO</name>
<evidence type="ECO:0000256" key="3">
    <source>
        <dbReference type="ARBA" id="ARBA00022794"/>
    </source>
</evidence>
<reference evidence="9" key="1">
    <citation type="submission" date="2020-10" db="EMBL/GenBank/DDBJ databases">
        <title>Unveiling of a novel bifunctional photoreceptor, Dualchrome1, isolated from a cosmopolitan green alga.</title>
        <authorList>
            <person name="Suzuki S."/>
            <person name="Kawachi M."/>
        </authorList>
    </citation>
    <scope>NUCLEOTIDE SEQUENCE</scope>
    <source>
        <strain evidence="9">NIES 2893</strain>
    </source>
</reference>
<feature type="compositionally biased region" description="Low complexity" evidence="8">
    <location>
        <begin position="382"/>
        <end position="393"/>
    </location>
</feature>
<keyword evidence="3" id="KW-0970">Cilium biogenesis/degradation</keyword>
<evidence type="ECO:0000256" key="8">
    <source>
        <dbReference type="SAM" id="MobiDB-lite"/>
    </source>
</evidence>
<feature type="region of interest" description="Disordered" evidence="8">
    <location>
        <begin position="116"/>
        <end position="144"/>
    </location>
</feature>
<keyword evidence="10" id="KW-1185">Reference proteome</keyword>
<dbReference type="GO" id="GO:0005929">
    <property type="term" value="C:cilium"/>
    <property type="evidence" value="ECO:0007669"/>
    <property type="project" value="UniProtKB-SubCell"/>
</dbReference>
<feature type="region of interest" description="Disordered" evidence="8">
    <location>
        <begin position="323"/>
        <end position="458"/>
    </location>
</feature>
<evidence type="ECO:0000256" key="6">
    <source>
        <dbReference type="ARBA" id="ARBA00023273"/>
    </source>
</evidence>
<dbReference type="PANTHER" id="PTHR21547:SF0">
    <property type="entry name" value="CLUSTERIN-ASSOCIATED PROTEIN 1"/>
    <property type="match status" value="1"/>
</dbReference>
<dbReference type="GO" id="GO:0005815">
    <property type="term" value="C:microtubule organizing center"/>
    <property type="evidence" value="ECO:0007669"/>
    <property type="project" value="TreeGrafter"/>
</dbReference>
<feature type="compositionally biased region" description="Acidic residues" evidence="8">
    <location>
        <begin position="395"/>
        <end position="407"/>
    </location>
</feature>
<dbReference type="InterPro" id="IPR018247">
    <property type="entry name" value="EF_Hand_1_Ca_BS"/>
</dbReference>
<comment type="similarity">
    <text evidence="2">Belongs to the CLUAP1 family.</text>
</comment>
<keyword evidence="4 7" id="KW-0175">Coiled coil</keyword>
<accession>A0A830HLW6</accession>
<sequence length="458" mass="51596">MSFRERRNFCEMMRGLGYPRVVSLESFATPNFELVADTLYWLLERYDPQLDVNDEIATEHDRISFLKQVAQFLMVRARLKINIKRLYGADGYAVKELLKIASLLYTAKESEQRAAMATGASKSDLLGPAGGESDPLDSDDLPSVSQRQADVKAVRLLASEITSIGATLYDSLGREGELKEARNRALHRNMDPEEISRSIQEAVATTGEQISSVERMLRDHDKDESTLDTKIEKRRVDLERSEKRLATLQAVRPQYMDEYERLQVELQSLYSSYLERFRNLSYLESELMTMQKTEDDRIAESEKRMQRMQKKLRDEELKVLRGEMASNDDDDDFSDSDLAISEGDLDETMGRPKRGAGGRDDGRRPSGMKVEQGGGFGGGMMQKGMMGSLTGGDDSSGDDVDDDDGASDDTHVSMNDDDDDDDDDEDLLDDDDDDDDDDGVDLDDDDDDDDKSLSDNEF</sequence>
<dbReference type="PROSITE" id="PS00018">
    <property type="entry name" value="EF_HAND_1"/>
    <property type="match status" value="1"/>
</dbReference>
<dbReference type="Pfam" id="PF10234">
    <property type="entry name" value="Cluap1"/>
    <property type="match status" value="1"/>
</dbReference>
<evidence type="ECO:0000256" key="1">
    <source>
        <dbReference type="ARBA" id="ARBA00004138"/>
    </source>
</evidence>
<feature type="coiled-coil region" evidence="7">
    <location>
        <begin position="291"/>
        <end position="318"/>
    </location>
</feature>
<feature type="compositionally biased region" description="Gly residues" evidence="8">
    <location>
        <begin position="372"/>
        <end position="381"/>
    </location>
</feature>
<evidence type="ECO:0000256" key="7">
    <source>
        <dbReference type="SAM" id="Coils"/>
    </source>
</evidence>
<comment type="subcellular location">
    <subcellularLocation>
        <location evidence="1">Cell projection</location>
        <location evidence="1">Cilium</location>
    </subcellularLocation>
</comment>
<proteinExistence type="inferred from homology"/>
<protein>
    <recommendedName>
        <fullName evidence="11">Clusterin-associated protein 1</fullName>
    </recommendedName>
</protein>
<keyword evidence="5" id="KW-0969">Cilium</keyword>
<dbReference type="EMBL" id="BNJQ01000014">
    <property type="protein sequence ID" value="GHP06790.1"/>
    <property type="molecule type" value="Genomic_DNA"/>
</dbReference>
<evidence type="ECO:0000256" key="5">
    <source>
        <dbReference type="ARBA" id="ARBA00023069"/>
    </source>
</evidence>
<feature type="compositionally biased region" description="Acidic residues" evidence="8">
    <location>
        <begin position="326"/>
        <end position="335"/>
    </location>
</feature>
<dbReference type="InterPro" id="IPR019366">
    <property type="entry name" value="Clusterin-associated_protein-1"/>
</dbReference>
<evidence type="ECO:0000313" key="9">
    <source>
        <dbReference type="EMBL" id="GHP06790.1"/>
    </source>
</evidence>
<dbReference type="GO" id="GO:0060271">
    <property type="term" value="P:cilium assembly"/>
    <property type="evidence" value="ECO:0007669"/>
    <property type="project" value="TreeGrafter"/>
</dbReference>
<dbReference type="OrthoDB" id="438545at2759"/>
<dbReference type="GO" id="GO:0030992">
    <property type="term" value="C:intraciliary transport particle B"/>
    <property type="evidence" value="ECO:0007669"/>
    <property type="project" value="TreeGrafter"/>
</dbReference>
<feature type="compositionally biased region" description="Acidic residues" evidence="8">
    <location>
        <begin position="415"/>
        <end position="450"/>
    </location>
</feature>
<keyword evidence="6" id="KW-0966">Cell projection</keyword>
<organism evidence="9 10">
    <name type="scientific">Pycnococcus provasolii</name>
    <dbReference type="NCBI Taxonomy" id="41880"/>
    <lineage>
        <taxon>Eukaryota</taxon>
        <taxon>Viridiplantae</taxon>
        <taxon>Chlorophyta</taxon>
        <taxon>Pseudoscourfieldiophyceae</taxon>
        <taxon>Pseudoscourfieldiales</taxon>
        <taxon>Pycnococcaceae</taxon>
        <taxon>Pycnococcus</taxon>
    </lineage>
</organism>
<dbReference type="PANTHER" id="PTHR21547">
    <property type="entry name" value="CLUSTERIN ASSOCIATED PROTEIN 1"/>
    <property type="match status" value="1"/>
</dbReference>
<comment type="caution">
    <text evidence="9">The sequence shown here is derived from an EMBL/GenBank/DDBJ whole genome shotgun (WGS) entry which is preliminary data.</text>
</comment>
<dbReference type="Proteomes" id="UP000660262">
    <property type="component" value="Unassembled WGS sequence"/>
</dbReference>